<dbReference type="Gene3D" id="3.40.50.720">
    <property type="entry name" value="NAD(P)-binding Rossmann-like Domain"/>
    <property type="match status" value="1"/>
</dbReference>
<dbReference type="InterPro" id="IPR002347">
    <property type="entry name" value="SDR_fam"/>
</dbReference>
<keyword evidence="1" id="KW-0560">Oxidoreductase</keyword>
<dbReference type="PANTHER" id="PTHR43157:SF31">
    <property type="entry name" value="PHOSPHATIDYLINOSITOL-GLYCAN BIOSYNTHESIS CLASS F PROTEIN"/>
    <property type="match status" value="1"/>
</dbReference>
<dbReference type="GeneID" id="87815026"/>
<dbReference type="EMBL" id="MU853640">
    <property type="protein sequence ID" value="KAK4140117.1"/>
    <property type="molecule type" value="Genomic_DNA"/>
</dbReference>
<evidence type="ECO:0000313" key="2">
    <source>
        <dbReference type="EMBL" id="KAK4140117.1"/>
    </source>
</evidence>
<dbReference type="InterPro" id="IPR036291">
    <property type="entry name" value="NAD(P)-bd_dom_sf"/>
</dbReference>
<dbReference type="GO" id="GO:0016491">
    <property type="term" value="F:oxidoreductase activity"/>
    <property type="evidence" value="ECO:0007669"/>
    <property type="project" value="UniProtKB-KW"/>
</dbReference>
<dbReference type="Pfam" id="PF00106">
    <property type="entry name" value="adh_short"/>
    <property type="match status" value="1"/>
</dbReference>
<dbReference type="PANTHER" id="PTHR43157">
    <property type="entry name" value="PHOSPHATIDYLINOSITOL-GLYCAN BIOSYNTHESIS CLASS F PROTEIN-RELATED"/>
    <property type="match status" value="1"/>
</dbReference>
<sequence>MPALSTLHGATSTILSNLFINLPLPQPTPHLPHQTMIVTGANTGLGLETSRHLLHNGLGKLIMAVRNLEKGHAARQELVLEGVRRGGDREREEGRIEVWHLDMDSAKSVQAFAARCGGLGRVDGVLANAGIMTGTFRYKKRTQAFEQTLTVNVLHTMLLAVLLLPVLRASYARTGYAPRFVVPNSALHYLAPLGDGSESDTPILTRLNNPDLSLMSGRYPLSKLLVLYAVRELASRTSQTDLPVIINTPNPSYCVSGLARERAGNAAERTAEKWIARSTEEGSRTLYHGLVVAGGESHGGYLTNCHVQEPACHVTNQWGQKVQKQFFEELLATLEKIQPGISANI</sequence>
<dbReference type="SUPFAM" id="SSF51735">
    <property type="entry name" value="NAD(P)-binding Rossmann-fold domains"/>
    <property type="match status" value="1"/>
</dbReference>
<gene>
    <name evidence="2" type="ORF">C8A04DRAFT_15251</name>
</gene>
<name>A0AAN6UVR2_9PEZI</name>
<reference evidence="2" key="1">
    <citation type="journal article" date="2023" name="Mol. Phylogenet. Evol.">
        <title>Genome-scale phylogeny and comparative genomics of the fungal order Sordariales.</title>
        <authorList>
            <person name="Hensen N."/>
            <person name="Bonometti L."/>
            <person name="Westerberg I."/>
            <person name="Brannstrom I.O."/>
            <person name="Guillou S."/>
            <person name="Cros-Aarteil S."/>
            <person name="Calhoun S."/>
            <person name="Haridas S."/>
            <person name="Kuo A."/>
            <person name="Mondo S."/>
            <person name="Pangilinan J."/>
            <person name="Riley R."/>
            <person name="LaButti K."/>
            <person name="Andreopoulos B."/>
            <person name="Lipzen A."/>
            <person name="Chen C."/>
            <person name="Yan M."/>
            <person name="Daum C."/>
            <person name="Ng V."/>
            <person name="Clum A."/>
            <person name="Steindorff A."/>
            <person name="Ohm R.A."/>
            <person name="Martin F."/>
            <person name="Silar P."/>
            <person name="Natvig D.O."/>
            <person name="Lalanne C."/>
            <person name="Gautier V."/>
            <person name="Ament-Velasquez S.L."/>
            <person name="Kruys A."/>
            <person name="Hutchinson M.I."/>
            <person name="Powell A.J."/>
            <person name="Barry K."/>
            <person name="Miller A.N."/>
            <person name="Grigoriev I.V."/>
            <person name="Debuchy R."/>
            <person name="Gladieux P."/>
            <person name="Hiltunen Thoren M."/>
            <person name="Johannesson H."/>
        </authorList>
    </citation>
    <scope>NUCLEOTIDE SEQUENCE</scope>
    <source>
        <strain evidence="2">CBS 141.50</strain>
    </source>
</reference>
<evidence type="ECO:0000313" key="3">
    <source>
        <dbReference type="Proteomes" id="UP001302676"/>
    </source>
</evidence>
<dbReference type="RefSeq" id="XP_062633488.1">
    <property type="nucleotide sequence ID" value="XM_062778413.1"/>
</dbReference>
<dbReference type="AlphaFoldDB" id="A0AAN6UVR2"/>
<organism evidence="2 3">
    <name type="scientific">Dichotomopilus funicola</name>
    <dbReference type="NCBI Taxonomy" id="1934379"/>
    <lineage>
        <taxon>Eukaryota</taxon>
        <taxon>Fungi</taxon>
        <taxon>Dikarya</taxon>
        <taxon>Ascomycota</taxon>
        <taxon>Pezizomycotina</taxon>
        <taxon>Sordariomycetes</taxon>
        <taxon>Sordariomycetidae</taxon>
        <taxon>Sordariales</taxon>
        <taxon>Chaetomiaceae</taxon>
        <taxon>Dichotomopilus</taxon>
    </lineage>
</organism>
<evidence type="ECO:0000256" key="1">
    <source>
        <dbReference type="ARBA" id="ARBA00023002"/>
    </source>
</evidence>
<reference evidence="2" key="2">
    <citation type="submission" date="2023-05" db="EMBL/GenBank/DDBJ databases">
        <authorList>
            <consortium name="Lawrence Berkeley National Laboratory"/>
            <person name="Steindorff A."/>
            <person name="Hensen N."/>
            <person name="Bonometti L."/>
            <person name="Westerberg I."/>
            <person name="Brannstrom I.O."/>
            <person name="Guillou S."/>
            <person name="Cros-Aarteil S."/>
            <person name="Calhoun S."/>
            <person name="Haridas S."/>
            <person name="Kuo A."/>
            <person name="Mondo S."/>
            <person name="Pangilinan J."/>
            <person name="Riley R."/>
            <person name="Labutti K."/>
            <person name="Andreopoulos B."/>
            <person name="Lipzen A."/>
            <person name="Chen C."/>
            <person name="Yanf M."/>
            <person name="Daum C."/>
            <person name="Ng V."/>
            <person name="Clum A."/>
            <person name="Ohm R."/>
            <person name="Martin F."/>
            <person name="Silar P."/>
            <person name="Natvig D."/>
            <person name="Lalanne C."/>
            <person name="Gautier V."/>
            <person name="Ament-Velasquez S.L."/>
            <person name="Kruys A."/>
            <person name="Hutchinson M.I."/>
            <person name="Powell A.J."/>
            <person name="Barry K."/>
            <person name="Miller A.N."/>
            <person name="Grigoriev I.V."/>
            <person name="Debuchy R."/>
            <person name="Gladieux P."/>
            <person name="Thoren M.H."/>
            <person name="Johannesson H."/>
        </authorList>
    </citation>
    <scope>NUCLEOTIDE SEQUENCE</scope>
    <source>
        <strain evidence="2">CBS 141.50</strain>
    </source>
</reference>
<proteinExistence type="predicted"/>
<protein>
    <submittedName>
        <fullName evidence="2">Uncharacterized protein</fullName>
    </submittedName>
</protein>
<keyword evidence="3" id="KW-1185">Reference proteome</keyword>
<accession>A0AAN6UVR2</accession>
<dbReference type="Proteomes" id="UP001302676">
    <property type="component" value="Unassembled WGS sequence"/>
</dbReference>
<dbReference type="PRINTS" id="PR00081">
    <property type="entry name" value="GDHRDH"/>
</dbReference>
<comment type="caution">
    <text evidence="2">The sequence shown here is derived from an EMBL/GenBank/DDBJ whole genome shotgun (WGS) entry which is preliminary data.</text>
</comment>